<organism evidence="1">
    <name type="scientific">Anguilla anguilla</name>
    <name type="common">European freshwater eel</name>
    <name type="synonym">Muraena anguilla</name>
    <dbReference type="NCBI Taxonomy" id="7936"/>
    <lineage>
        <taxon>Eukaryota</taxon>
        <taxon>Metazoa</taxon>
        <taxon>Chordata</taxon>
        <taxon>Craniata</taxon>
        <taxon>Vertebrata</taxon>
        <taxon>Euteleostomi</taxon>
        <taxon>Actinopterygii</taxon>
        <taxon>Neopterygii</taxon>
        <taxon>Teleostei</taxon>
        <taxon>Anguilliformes</taxon>
        <taxon>Anguillidae</taxon>
        <taxon>Anguilla</taxon>
    </lineage>
</organism>
<accession>A0A0E9WJQ2</accession>
<reference evidence="1" key="2">
    <citation type="journal article" date="2015" name="Fish Shellfish Immunol.">
        <title>Early steps in the European eel (Anguilla anguilla)-Vibrio vulnificus interaction in the gills: Role of the RtxA13 toxin.</title>
        <authorList>
            <person name="Callol A."/>
            <person name="Pajuelo D."/>
            <person name="Ebbesson L."/>
            <person name="Teles M."/>
            <person name="MacKenzie S."/>
            <person name="Amaro C."/>
        </authorList>
    </citation>
    <scope>NUCLEOTIDE SEQUENCE</scope>
</reference>
<protein>
    <submittedName>
        <fullName evidence="1">Uncharacterized protein</fullName>
    </submittedName>
</protein>
<dbReference type="AlphaFoldDB" id="A0A0E9WJQ2"/>
<sequence length="59" mass="6681">MCILHVSVMYVCMDHACQCCVYALRVCTARVHWVSLLNVCGFQLFRRGACWVTGSVRPS</sequence>
<name>A0A0E9WJQ2_ANGAN</name>
<reference evidence="1" key="1">
    <citation type="submission" date="2014-11" db="EMBL/GenBank/DDBJ databases">
        <authorList>
            <person name="Amaro Gonzalez C."/>
        </authorList>
    </citation>
    <scope>NUCLEOTIDE SEQUENCE</scope>
</reference>
<evidence type="ECO:0000313" key="1">
    <source>
        <dbReference type="EMBL" id="JAH90634.1"/>
    </source>
</evidence>
<dbReference type="EMBL" id="GBXM01017943">
    <property type="protein sequence ID" value="JAH90634.1"/>
    <property type="molecule type" value="Transcribed_RNA"/>
</dbReference>
<proteinExistence type="predicted"/>